<proteinExistence type="predicted"/>
<name>A0ACC2IJ82_9PEZI</name>
<comment type="caution">
    <text evidence="1">The sequence shown here is derived from an EMBL/GenBank/DDBJ whole genome shotgun (WGS) entry which is preliminary data.</text>
</comment>
<dbReference type="Proteomes" id="UP001153334">
    <property type="component" value="Unassembled WGS sequence"/>
</dbReference>
<evidence type="ECO:0000313" key="1">
    <source>
        <dbReference type="EMBL" id="KAJ8115236.1"/>
    </source>
</evidence>
<accession>A0ACC2IJ82</accession>
<gene>
    <name evidence="1" type="ORF">ONZ43_g4713</name>
</gene>
<keyword evidence="2" id="KW-1185">Reference proteome</keyword>
<protein>
    <submittedName>
        <fullName evidence="1">Uncharacterized protein</fullName>
    </submittedName>
</protein>
<reference evidence="1" key="1">
    <citation type="submission" date="2022-11" db="EMBL/GenBank/DDBJ databases">
        <title>Genome Sequence of Nemania bipapillata.</title>
        <authorList>
            <person name="Buettner E."/>
        </authorList>
    </citation>
    <scope>NUCLEOTIDE SEQUENCE</scope>
    <source>
        <strain evidence="1">CP14</strain>
    </source>
</reference>
<dbReference type="EMBL" id="JAPESX010001322">
    <property type="protein sequence ID" value="KAJ8115236.1"/>
    <property type="molecule type" value="Genomic_DNA"/>
</dbReference>
<evidence type="ECO:0000313" key="2">
    <source>
        <dbReference type="Proteomes" id="UP001153334"/>
    </source>
</evidence>
<organism evidence="1 2">
    <name type="scientific">Nemania bipapillata</name>
    <dbReference type="NCBI Taxonomy" id="110536"/>
    <lineage>
        <taxon>Eukaryota</taxon>
        <taxon>Fungi</taxon>
        <taxon>Dikarya</taxon>
        <taxon>Ascomycota</taxon>
        <taxon>Pezizomycotina</taxon>
        <taxon>Sordariomycetes</taxon>
        <taxon>Xylariomycetidae</taxon>
        <taxon>Xylariales</taxon>
        <taxon>Xylariaceae</taxon>
        <taxon>Nemania</taxon>
    </lineage>
</organism>
<sequence>MEAMDVDENGPSPRLALIRAVRTLDEDNSLALPEKIHKLWLLLTAVKHTRLHGVEENILRWLLKQMSGSTDSAEHVRRFPLAWTILGHVFHKIPAQALGRSLAYLRFVSILNKTLGDVTKQDEASMPETEEGAKSGKKRKRGADWPTTLSELRTPIGCLRTVSEVFEALAILLEQATVMWSIAATTPRDTSDPKSKIEHDAWIEKVFGAVSTSLEPLARQEKNEVLSQLLEIALQTRSIPDTDTLRKFYQQNAIDGAETDWKLLSKVLACDSDVFLVAQDPGLMFENISKVSDGDAKMKDDIVANIILPLQTAFSNARDLAGFVTKWFQHLCAAESVEQCICIIANVDSKIISMMDREWEDISPDVFALRWRVLGYLASWEESTECNKLWKKVKSDLKPILKKNSLTAVGTLEAFSCCYRLCLSNHIGGKYQEDLLKLICTMLGRPYLDLAFNNLPRLGEQPKQEANTLTEQIVKLFWRLSNKFPSLLDEQRLEYIRPLIHNYDVADEESMVGALMAPLLDALDDEGDQNGWTQSHSLNLISILLEFPVESWTRGRRKRMMSSWKKYKSSINSYAANDPKYALAVLRLLVKIMQQLTFYEDMEFTDLVDICSSMATSDAIISCLVERFVDTTIRQILTNINESTQPYLLSASQYAKSIKIVS</sequence>